<evidence type="ECO:0000256" key="5">
    <source>
        <dbReference type="ARBA" id="ARBA00048467"/>
    </source>
</evidence>
<comment type="catalytic activity">
    <reaction evidence="5">
        <text>hydrogencarbonate + NH4(+) + ATP = carbamoyl phosphate + ADP + H2O + H(+)</text>
        <dbReference type="Rhea" id="RHEA:10152"/>
        <dbReference type="ChEBI" id="CHEBI:15377"/>
        <dbReference type="ChEBI" id="CHEBI:15378"/>
        <dbReference type="ChEBI" id="CHEBI:17544"/>
        <dbReference type="ChEBI" id="CHEBI:28938"/>
        <dbReference type="ChEBI" id="CHEBI:30616"/>
        <dbReference type="ChEBI" id="CHEBI:58228"/>
        <dbReference type="ChEBI" id="CHEBI:456216"/>
        <dbReference type="EC" id="2.7.2.2"/>
    </reaction>
</comment>
<name>A0A540VD40_9CHLR</name>
<keyword evidence="3 7" id="KW-0808">Transferase</keyword>
<dbReference type="PANTHER" id="PTHR30409">
    <property type="entry name" value="CARBAMATE KINASE"/>
    <property type="match status" value="1"/>
</dbReference>
<dbReference type="RefSeq" id="WP_141611072.1">
    <property type="nucleotide sequence ID" value="NZ_VIGC02000021.1"/>
</dbReference>
<evidence type="ECO:0000256" key="3">
    <source>
        <dbReference type="ARBA" id="ARBA00022679"/>
    </source>
</evidence>
<dbReference type="SUPFAM" id="SSF53633">
    <property type="entry name" value="Carbamate kinase-like"/>
    <property type="match status" value="1"/>
</dbReference>
<dbReference type="GO" id="GO:0008804">
    <property type="term" value="F:carbamate kinase activity"/>
    <property type="evidence" value="ECO:0007669"/>
    <property type="project" value="UniProtKB-UniRule"/>
</dbReference>
<dbReference type="InterPro" id="IPR003964">
    <property type="entry name" value="Carb_kinase"/>
</dbReference>
<evidence type="ECO:0000313" key="9">
    <source>
        <dbReference type="EMBL" id="TQE94680.1"/>
    </source>
</evidence>
<dbReference type="GO" id="GO:0019546">
    <property type="term" value="P:L-arginine deiminase pathway"/>
    <property type="evidence" value="ECO:0007669"/>
    <property type="project" value="TreeGrafter"/>
</dbReference>
<dbReference type="GO" id="GO:0005829">
    <property type="term" value="C:cytosol"/>
    <property type="evidence" value="ECO:0007669"/>
    <property type="project" value="TreeGrafter"/>
</dbReference>
<feature type="domain" description="Aspartate/glutamate/uridylate kinase" evidence="8">
    <location>
        <begin position="11"/>
        <end position="292"/>
    </location>
</feature>
<evidence type="ECO:0000256" key="6">
    <source>
        <dbReference type="NCBIfam" id="TIGR00746"/>
    </source>
</evidence>
<dbReference type="InParanoid" id="A0A540VD40"/>
<dbReference type="InterPro" id="IPR036393">
    <property type="entry name" value="AceGlu_kinase-like_sf"/>
</dbReference>
<comment type="caution">
    <text evidence="9">The sequence shown here is derived from an EMBL/GenBank/DDBJ whole genome shotgun (WGS) entry which is preliminary data.</text>
</comment>
<proteinExistence type="inferred from homology"/>
<dbReference type="CDD" id="cd04235">
    <property type="entry name" value="AAK_CK"/>
    <property type="match status" value="1"/>
</dbReference>
<keyword evidence="10" id="KW-1185">Reference proteome</keyword>
<dbReference type="Gene3D" id="3.40.1160.10">
    <property type="entry name" value="Acetylglutamate kinase-like"/>
    <property type="match status" value="1"/>
</dbReference>
<evidence type="ECO:0000256" key="1">
    <source>
        <dbReference type="ARBA" id="ARBA00011066"/>
    </source>
</evidence>
<evidence type="ECO:0000313" key="10">
    <source>
        <dbReference type="Proteomes" id="UP000317371"/>
    </source>
</evidence>
<reference evidence="9 10" key="1">
    <citation type="submission" date="2019-06" db="EMBL/GenBank/DDBJ databases">
        <title>Genome sequence of Litorilinea aerophila BAA-2444.</title>
        <authorList>
            <person name="Maclea K.S."/>
            <person name="Maurais E.G."/>
            <person name="Iannazzi L.C."/>
        </authorList>
    </citation>
    <scope>NUCLEOTIDE SEQUENCE [LARGE SCALE GENOMIC DNA]</scope>
    <source>
        <strain evidence="9 10">ATCC BAA-2444</strain>
    </source>
</reference>
<protein>
    <recommendedName>
        <fullName evidence="2 6">Carbamate kinase</fullName>
    </recommendedName>
</protein>
<dbReference type="Pfam" id="PF00696">
    <property type="entry name" value="AA_kinase"/>
    <property type="match status" value="1"/>
</dbReference>
<dbReference type="PRINTS" id="PR01469">
    <property type="entry name" value="CARBMTKINASE"/>
</dbReference>
<gene>
    <name evidence="9" type="primary">arcC</name>
    <name evidence="9" type="ORF">FKZ61_15580</name>
</gene>
<dbReference type="EMBL" id="VIGC01000021">
    <property type="protein sequence ID" value="TQE94680.1"/>
    <property type="molecule type" value="Genomic_DNA"/>
</dbReference>
<dbReference type="PIRSF" id="PIRSF000723">
    <property type="entry name" value="Carbamate_kin"/>
    <property type="match status" value="1"/>
</dbReference>
<dbReference type="AlphaFoldDB" id="A0A540VD40"/>
<evidence type="ECO:0000256" key="2">
    <source>
        <dbReference type="ARBA" id="ARBA00013070"/>
    </source>
</evidence>
<dbReference type="Proteomes" id="UP000317371">
    <property type="component" value="Unassembled WGS sequence"/>
</dbReference>
<sequence length="322" mass="35225">MTPSQNDATPLAVIAIGGNSLIKDRSQPQVHHQWDAVRETAGHIANMIQAGWRAVITHGNGPQVGFILRRNELAMHEVHTTPLDVIVADTQGSIGYMLQQALNNEFYQRGIERQCVTIVTQVRVDANDPAFQHPTKPIGGFLDEAAAARFAAEGWPVIEDAGRGWRRVVASPKPQEIIEIEAIRQAVAAGWIVIAVGGGGIPVARNRRGELRGVPAVIDKDLASGLLASQLQADLFLISTGVEKVMLYFGQPQERPLDRMNREEARRYLAEGHFAPGSMRPKIEACLAFLDQAPHSDAYALITNPENLERALHGETGTRLVR</sequence>
<dbReference type="FunFam" id="3.40.1160.10:FF:000007">
    <property type="entry name" value="Carbamate kinase"/>
    <property type="match status" value="1"/>
</dbReference>
<dbReference type="NCBIfam" id="NF009007">
    <property type="entry name" value="PRK12352.1"/>
    <property type="match status" value="1"/>
</dbReference>
<comment type="similarity">
    <text evidence="1 7">Belongs to the carbamate kinase family.</text>
</comment>
<dbReference type="NCBIfam" id="TIGR00746">
    <property type="entry name" value="arcC"/>
    <property type="match status" value="1"/>
</dbReference>
<dbReference type="PANTHER" id="PTHR30409:SF1">
    <property type="entry name" value="CARBAMATE KINASE-RELATED"/>
    <property type="match status" value="1"/>
</dbReference>
<evidence type="ECO:0000259" key="8">
    <source>
        <dbReference type="Pfam" id="PF00696"/>
    </source>
</evidence>
<keyword evidence="4 7" id="KW-0418">Kinase</keyword>
<dbReference type="OrthoDB" id="9766717at2"/>
<dbReference type="InterPro" id="IPR001048">
    <property type="entry name" value="Asp/Glu/Uridylate_kinase"/>
</dbReference>
<accession>A0A540VD40</accession>
<evidence type="ECO:0000256" key="7">
    <source>
        <dbReference type="PIRNR" id="PIRNR000723"/>
    </source>
</evidence>
<organism evidence="9 10">
    <name type="scientific">Litorilinea aerophila</name>
    <dbReference type="NCBI Taxonomy" id="1204385"/>
    <lineage>
        <taxon>Bacteria</taxon>
        <taxon>Bacillati</taxon>
        <taxon>Chloroflexota</taxon>
        <taxon>Caldilineae</taxon>
        <taxon>Caldilineales</taxon>
        <taxon>Caldilineaceae</taxon>
        <taxon>Litorilinea</taxon>
    </lineage>
</organism>
<evidence type="ECO:0000256" key="4">
    <source>
        <dbReference type="ARBA" id="ARBA00022777"/>
    </source>
</evidence>